<evidence type="ECO:0000313" key="10">
    <source>
        <dbReference type="EMBL" id="GGF13459.1"/>
    </source>
</evidence>
<comment type="subcellular location">
    <subcellularLocation>
        <location evidence="1">Cytoplasm</location>
    </subcellularLocation>
</comment>
<keyword evidence="3" id="KW-0808">Transferase</keyword>
<dbReference type="GO" id="GO:0004792">
    <property type="term" value="F:thiosulfate-cyanide sulfurtransferase activity"/>
    <property type="evidence" value="ECO:0007669"/>
    <property type="project" value="InterPro"/>
</dbReference>
<dbReference type="GO" id="GO:0016784">
    <property type="term" value="F:3-mercaptopyruvate sulfurtransferase activity"/>
    <property type="evidence" value="ECO:0007669"/>
    <property type="project" value="UniProtKB-EC"/>
</dbReference>
<evidence type="ECO:0000259" key="9">
    <source>
        <dbReference type="PROSITE" id="PS50206"/>
    </source>
</evidence>
<dbReference type="PROSITE" id="PS00380">
    <property type="entry name" value="RHODANESE_1"/>
    <property type="match status" value="1"/>
</dbReference>
<accession>A0A8J2YSX0</accession>
<comment type="caution">
    <text evidence="10">The sequence shown here is derived from an EMBL/GenBank/DDBJ whole genome shotgun (WGS) entry which is preliminary data.</text>
</comment>
<protein>
    <recommendedName>
        <fullName evidence="7">3-mercaptopyruvate sulfurtransferase</fullName>
        <ecNumber evidence="6">2.8.1.2</ecNumber>
    </recommendedName>
    <alternativeName>
        <fullName evidence="8">Rhodanese-like protein</fullName>
    </alternativeName>
</protein>
<dbReference type="PANTHER" id="PTHR11364:SF27">
    <property type="entry name" value="SULFURTRANSFERASE"/>
    <property type="match status" value="1"/>
</dbReference>
<proteinExistence type="predicted"/>
<dbReference type="AlphaFoldDB" id="A0A8J2YSX0"/>
<dbReference type="NCBIfam" id="NF008557">
    <property type="entry name" value="PRK11493.1"/>
    <property type="match status" value="1"/>
</dbReference>
<reference evidence="10" key="2">
    <citation type="submission" date="2020-09" db="EMBL/GenBank/DDBJ databases">
        <authorList>
            <person name="Sun Q."/>
            <person name="Zhou Y."/>
        </authorList>
    </citation>
    <scope>NUCLEOTIDE SEQUENCE</scope>
    <source>
        <strain evidence="10">CGMCC 1.15725</strain>
    </source>
</reference>
<keyword evidence="11" id="KW-1185">Reference proteome</keyword>
<dbReference type="PANTHER" id="PTHR11364">
    <property type="entry name" value="THIOSULFATE SULFERTANSFERASE"/>
    <property type="match status" value="1"/>
</dbReference>
<dbReference type="CDD" id="cd01449">
    <property type="entry name" value="TST_Repeat_2"/>
    <property type="match status" value="1"/>
</dbReference>
<name>A0A8J2YSX0_9PROT</name>
<dbReference type="CDD" id="cd01448">
    <property type="entry name" value="TST_Repeat_1"/>
    <property type="match status" value="1"/>
</dbReference>
<dbReference type="Pfam" id="PF00581">
    <property type="entry name" value="Rhodanese"/>
    <property type="match status" value="2"/>
</dbReference>
<dbReference type="InterPro" id="IPR001763">
    <property type="entry name" value="Rhodanese-like_dom"/>
</dbReference>
<dbReference type="InterPro" id="IPR045078">
    <property type="entry name" value="TST/MPST-like"/>
</dbReference>
<evidence type="ECO:0000256" key="5">
    <source>
        <dbReference type="ARBA" id="ARBA00051793"/>
    </source>
</evidence>
<evidence type="ECO:0000256" key="7">
    <source>
        <dbReference type="ARBA" id="ARBA00070833"/>
    </source>
</evidence>
<feature type="domain" description="Rhodanese" evidence="9">
    <location>
        <begin position="166"/>
        <end position="281"/>
    </location>
</feature>
<dbReference type="PROSITE" id="PS50206">
    <property type="entry name" value="RHODANESE_3"/>
    <property type="match status" value="2"/>
</dbReference>
<evidence type="ECO:0000313" key="11">
    <source>
        <dbReference type="Proteomes" id="UP000646365"/>
    </source>
</evidence>
<keyword evidence="4" id="KW-0677">Repeat</keyword>
<dbReference type="FunFam" id="3.40.250.10:FF:000001">
    <property type="entry name" value="Sulfurtransferase"/>
    <property type="match status" value="1"/>
</dbReference>
<organism evidence="10 11">
    <name type="scientific">Aliidongia dinghuensis</name>
    <dbReference type="NCBI Taxonomy" id="1867774"/>
    <lineage>
        <taxon>Bacteria</taxon>
        <taxon>Pseudomonadati</taxon>
        <taxon>Pseudomonadota</taxon>
        <taxon>Alphaproteobacteria</taxon>
        <taxon>Rhodospirillales</taxon>
        <taxon>Dongiaceae</taxon>
        <taxon>Aliidongia</taxon>
    </lineage>
</organism>
<comment type="catalytic activity">
    <reaction evidence="5">
        <text>2-oxo-3-sulfanylpropanoate + [thioredoxin]-dithiol = [thioredoxin]-disulfide + hydrogen sulfide + pyruvate + H(+)</text>
        <dbReference type="Rhea" id="RHEA:21740"/>
        <dbReference type="Rhea" id="RHEA-COMP:10698"/>
        <dbReference type="Rhea" id="RHEA-COMP:10700"/>
        <dbReference type="ChEBI" id="CHEBI:15361"/>
        <dbReference type="ChEBI" id="CHEBI:15378"/>
        <dbReference type="ChEBI" id="CHEBI:29919"/>
        <dbReference type="ChEBI" id="CHEBI:29950"/>
        <dbReference type="ChEBI" id="CHEBI:50058"/>
        <dbReference type="ChEBI" id="CHEBI:57678"/>
        <dbReference type="EC" id="2.8.1.2"/>
    </reaction>
    <physiologicalReaction direction="left-to-right" evidence="5">
        <dbReference type="Rhea" id="RHEA:21741"/>
    </physiologicalReaction>
</comment>
<keyword evidence="2" id="KW-0963">Cytoplasm</keyword>
<evidence type="ECO:0000256" key="4">
    <source>
        <dbReference type="ARBA" id="ARBA00022737"/>
    </source>
</evidence>
<dbReference type="SUPFAM" id="SSF52821">
    <property type="entry name" value="Rhodanese/Cell cycle control phosphatase"/>
    <property type="match status" value="2"/>
</dbReference>
<dbReference type="RefSeq" id="WP_189044942.1">
    <property type="nucleotide sequence ID" value="NZ_BMJQ01000004.1"/>
</dbReference>
<dbReference type="InterPro" id="IPR036873">
    <property type="entry name" value="Rhodanese-like_dom_sf"/>
</dbReference>
<reference evidence="10" key="1">
    <citation type="journal article" date="2014" name="Int. J. Syst. Evol. Microbiol.">
        <title>Complete genome sequence of Corynebacterium casei LMG S-19264T (=DSM 44701T), isolated from a smear-ripened cheese.</title>
        <authorList>
            <consortium name="US DOE Joint Genome Institute (JGI-PGF)"/>
            <person name="Walter F."/>
            <person name="Albersmeier A."/>
            <person name="Kalinowski J."/>
            <person name="Ruckert C."/>
        </authorList>
    </citation>
    <scope>NUCLEOTIDE SEQUENCE</scope>
    <source>
        <strain evidence="10">CGMCC 1.15725</strain>
    </source>
</reference>
<dbReference type="Proteomes" id="UP000646365">
    <property type="component" value="Unassembled WGS sequence"/>
</dbReference>
<sequence>MPYAHPETLVSTEWLAQRLGAPDIRVVDASFKMPGVTPTAHEDYEAGHIPGAVFFDIDEIADTGSSLPHMLPSPEKFASRVRQLGLGDGNRIVLYGSSLPGAARVWWTFRVFGHTDVAILDGGFKKWQAEGRPVDDLPPPPRDRHFTARFNSLLVRDKGQVLANIESRQAQLVDARAKGRFEGTAPEPRAGLRSGHVPGSLNLDHLDLVDAATGLVKPAEAIKAAFEAAGVDLARPVVTTCGSGVTASVLALGLHLIGHRNFAVYDGSWSEWGLPGDTPVETGPARR</sequence>
<dbReference type="SMART" id="SM00450">
    <property type="entry name" value="RHOD"/>
    <property type="match status" value="2"/>
</dbReference>
<evidence type="ECO:0000256" key="8">
    <source>
        <dbReference type="ARBA" id="ARBA00078354"/>
    </source>
</evidence>
<evidence type="ECO:0000256" key="2">
    <source>
        <dbReference type="ARBA" id="ARBA00022490"/>
    </source>
</evidence>
<gene>
    <name evidence="10" type="ORF">GCM10011611_18940</name>
</gene>
<dbReference type="EC" id="2.8.1.2" evidence="6"/>
<dbReference type="FunFam" id="3.40.250.10:FF:000015">
    <property type="entry name" value="Sulfurtransferase"/>
    <property type="match status" value="1"/>
</dbReference>
<evidence type="ECO:0000256" key="1">
    <source>
        <dbReference type="ARBA" id="ARBA00004496"/>
    </source>
</evidence>
<dbReference type="InterPro" id="IPR001307">
    <property type="entry name" value="Thiosulphate_STrfase_CS"/>
</dbReference>
<evidence type="ECO:0000256" key="6">
    <source>
        <dbReference type="ARBA" id="ARBA00066832"/>
    </source>
</evidence>
<feature type="domain" description="Rhodanese" evidence="9">
    <location>
        <begin position="20"/>
        <end position="136"/>
    </location>
</feature>
<evidence type="ECO:0000256" key="3">
    <source>
        <dbReference type="ARBA" id="ARBA00022679"/>
    </source>
</evidence>
<dbReference type="EMBL" id="BMJQ01000004">
    <property type="protein sequence ID" value="GGF13459.1"/>
    <property type="molecule type" value="Genomic_DNA"/>
</dbReference>
<dbReference type="GO" id="GO:0005737">
    <property type="term" value="C:cytoplasm"/>
    <property type="evidence" value="ECO:0007669"/>
    <property type="project" value="UniProtKB-SubCell"/>
</dbReference>
<dbReference type="Gene3D" id="3.40.250.10">
    <property type="entry name" value="Rhodanese-like domain"/>
    <property type="match status" value="2"/>
</dbReference>